<dbReference type="Proteomes" id="UP000198517">
    <property type="component" value="Unassembled WGS sequence"/>
</dbReference>
<protein>
    <recommendedName>
        <fullName evidence="4">Bacteriophage CI repressor helix-turn-helix domain-containing protein</fullName>
    </recommendedName>
</protein>
<feature type="coiled-coil region" evidence="1">
    <location>
        <begin position="93"/>
        <end position="159"/>
    </location>
</feature>
<keyword evidence="3" id="KW-1185">Reference proteome</keyword>
<dbReference type="AlphaFoldDB" id="A0A1G7FB99"/>
<evidence type="ECO:0000313" key="2">
    <source>
        <dbReference type="EMBL" id="SDE73151.1"/>
    </source>
</evidence>
<dbReference type="OrthoDB" id="796548at2"/>
<dbReference type="RefSeq" id="WP_092737822.1">
    <property type="nucleotide sequence ID" value="NZ_FNAS01000021.1"/>
</dbReference>
<evidence type="ECO:0008006" key="4">
    <source>
        <dbReference type="Google" id="ProtNLM"/>
    </source>
</evidence>
<dbReference type="STRING" id="1071918.SAMN05421544_12120"/>
<dbReference type="Gene3D" id="1.10.260.40">
    <property type="entry name" value="lambda repressor-like DNA-binding domains"/>
    <property type="match status" value="1"/>
</dbReference>
<evidence type="ECO:0000313" key="3">
    <source>
        <dbReference type="Proteomes" id="UP000198517"/>
    </source>
</evidence>
<dbReference type="InterPro" id="IPR010982">
    <property type="entry name" value="Lambda_DNA-bd_dom_sf"/>
</dbReference>
<gene>
    <name evidence="2" type="ORF">SAMN05421544_12120</name>
</gene>
<dbReference type="GO" id="GO:0003677">
    <property type="term" value="F:DNA binding"/>
    <property type="evidence" value="ECO:0007669"/>
    <property type="project" value="InterPro"/>
</dbReference>
<sequence length="166" mass="18908">MSKDIVNQRFINCIDFLLETKKIPSKSFISDIFGISNSKLSEILKKRMNVGVDLLSILTNEFPISSEWLLTGKGEMLKTPAKAEGPAQQVAETQEAYNKVAHLEEKIAFLQRENQLLQENKALLEDKVKSLKEKESRRIQELEEEIARLTQENHAIKSQPQDRAVG</sequence>
<organism evidence="2 3">
    <name type="scientific">Riemerella columbipharyngis</name>
    <dbReference type="NCBI Taxonomy" id="1071918"/>
    <lineage>
        <taxon>Bacteria</taxon>
        <taxon>Pseudomonadati</taxon>
        <taxon>Bacteroidota</taxon>
        <taxon>Flavobacteriia</taxon>
        <taxon>Flavobacteriales</taxon>
        <taxon>Weeksellaceae</taxon>
        <taxon>Riemerella</taxon>
    </lineage>
</organism>
<proteinExistence type="predicted"/>
<accession>A0A1G7FB99</accession>
<evidence type="ECO:0000256" key="1">
    <source>
        <dbReference type="SAM" id="Coils"/>
    </source>
</evidence>
<keyword evidence="1" id="KW-0175">Coiled coil</keyword>
<reference evidence="2 3" key="1">
    <citation type="submission" date="2016-10" db="EMBL/GenBank/DDBJ databases">
        <authorList>
            <person name="de Groot N.N."/>
        </authorList>
    </citation>
    <scope>NUCLEOTIDE SEQUENCE [LARGE SCALE GENOMIC DNA]</scope>
    <source>
        <strain evidence="2 3">DSM 24015</strain>
    </source>
</reference>
<dbReference type="EMBL" id="FNAS01000021">
    <property type="protein sequence ID" value="SDE73151.1"/>
    <property type="molecule type" value="Genomic_DNA"/>
</dbReference>
<name>A0A1G7FB99_9FLAO</name>